<accession>A0A1B7MEG9</accession>
<dbReference type="STRING" id="1314800.A0A1B7MEG9"/>
<evidence type="ECO:0000313" key="2">
    <source>
        <dbReference type="Proteomes" id="UP000092154"/>
    </source>
</evidence>
<sequence length="167" mass="18537">MTGTVDSWTPIRPLHASLYDFPTDKSRSDKFFIDVSEVENDLAFASLGVMKHELHFNICSLGSSYLLNSAVPNLDTRLKDSISAELSYSCRFWGTRVGAASFEQSLAMEVADFDDDERLLFCIESVDLMRSFGSAAQSLIFILGWCTVRLLKSFLELGSSNAADSHT</sequence>
<dbReference type="InParanoid" id="A0A1B7MEG9"/>
<name>A0A1B7MEG9_9AGAM</name>
<reference evidence="1 2" key="1">
    <citation type="submission" date="2016-06" db="EMBL/GenBank/DDBJ databases">
        <title>Comparative genomics of the ectomycorrhizal sister species Rhizopogon vinicolor and Rhizopogon vesiculosus (Basidiomycota: Boletales) reveals a divergence of the mating type B locus.</title>
        <authorList>
            <consortium name="DOE Joint Genome Institute"/>
            <person name="Mujic A.B."/>
            <person name="Kuo A."/>
            <person name="Tritt A."/>
            <person name="Lipzen A."/>
            <person name="Chen C."/>
            <person name="Johnson J."/>
            <person name="Sharma A."/>
            <person name="Barry K."/>
            <person name="Grigoriev I.V."/>
            <person name="Spatafora J.W."/>
        </authorList>
    </citation>
    <scope>NUCLEOTIDE SEQUENCE [LARGE SCALE GENOMIC DNA]</scope>
    <source>
        <strain evidence="1 2">AM-OR11-026</strain>
    </source>
</reference>
<dbReference type="EMBL" id="KV449684">
    <property type="protein sequence ID" value="OAX30999.1"/>
    <property type="molecule type" value="Genomic_DNA"/>
</dbReference>
<organism evidence="1 2">
    <name type="scientific">Rhizopogon vinicolor AM-OR11-026</name>
    <dbReference type="NCBI Taxonomy" id="1314800"/>
    <lineage>
        <taxon>Eukaryota</taxon>
        <taxon>Fungi</taxon>
        <taxon>Dikarya</taxon>
        <taxon>Basidiomycota</taxon>
        <taxon>Agaricomycotina</taxon>
        <taxon>Agaricomycetes</taxon>
        <taxon>Agaricomycetidae</taxon>
        <taxon>Boletales</taxon>
        <taxon>Suillineae</taxon>
        <taxon>Rhizopogonaceae</taxon>
        <taxon>Rhizopogon</taxon>
    </lineage>
</organism>
<keyword evidence="2" id="KW-1185">Reference proteome</keyword>
<dbReference type="Proteomes" id="UP000092154">
    <property type="component" value="Unassembled WGS sequence"/>
</dbReference>
<protein>
    <submittedName>
        <fullName evidence="1">Uncharacterized protein</fullName>
    </submittedName>
</protein>
<gene>
    <name evidence="1" type="ORF">K503DRAFT_815941</name>
</gene>
<dbReference type="OrthoDB" id="3262244at2759"/>
<proteinExistence type="predicted"/>
<dbReference type="AlphaFoldDB" id="A0A1B7MEG9"/>
<evidence type="ECO:0000313" key="1">
    <source>
        <dbReference type="EMBL" id="OAX30999.1"/>
    </source>
</evidence>